<accession>A0A1Y0CCC7</accession>
<dbReference type="PANTHER" id="PTHR43162:SF1">
    <property type="entry name" value="PRESTALK A DIFFERENTIATION PROTEIN A"/>
    <property type="match status" value="1"/>
</dbReference>
<dbReference type="InterPro" id="IPR008030">
    <property type="entry name" value="NmrA-like"/>
</dbReference>
<dbReference type="OrthoDB" id="285016at2"/>
<dbReference type="AlphaFoldDB" id="A0A1Y0CCC7"/>
<dbReference type="Gene3D" id="3.40.50.720">
    <property type="entry name" value="NAD(P)-binding Rossmann-like Domain"/>
    <property type="match status" value="1"/>
</dbReference>
<protein>
    <recommendedName>
        <fullName evidence="1">NmrA-like domain-containing protein</fullName>
    </recommendedName>
</protein>
<evidence type="ECO:0000313" key="3">
    <source>
        <dbReference type="Proteomes" id="UP000195331"/>
    </source>
</evidence>
<feature type="domain" description="NmrA-like" evidence="1">
    <location>
        <begin position="4"/>
        <end position="237"/>
    </location>
</feature>
<name>A0A1Y0CCC7_9MYCO</name>
<dbReference type="KEGG" id="mdx:BTO20_34035"/>
<dbReference type="PANTHER" id="PTHR43162">
    <property type="match status" value="1"/>
</dbReference>
<dbReference type="Pfam" id="PF05368">
    <property type="entry name" value="NmrA"/>
    <property type="match status" value="1"/>
</dbReference>
<dbReference type="InterPro" id="IPR036291">
    <property type="entry name" value="NAD(P)-bd_dom_sf"/>
</dbReference>
<dbReference type="Proteomes" id="UP000195331">
    <property type="component" value="Chromosome"/>
</dbReference>
<evidence type="ECO:0000313" key="2">
    <source>
        <dbReference type="EMBL" id="ART72911.1"/>
    </source>
</evidence>
<gene>
    <name evidence="2" type="ORF">BTO20_34035</name>
</gene>
<dbReference type="Gene3D" id="3.90.25.10">
    <property type="entry name" value="UDP-galactose 4-epimerase, domain 1"/>
    <property type="match status" value="1"/>
</dbReference>
<dbReference type="SUPFAM" id="SSF51735">
    <property type="entry name" value="NAD(P)-binding Rossmann-fold domains"/>
    <property type="match status" value="1"/>
</dbReference>
<dbReference type="EMBL" id="CP020809">
    <property type="protein sequence ID" value="ART72911.1"/>
    <property type="molecule type" value="Genomic_DNA"/>
</dbReference>
<sequence>MQQTLVLGATGRHGRTGARMVERLLGQGHQVRVMVRTAGPVVEELRDHGASVVIGDLLDRRTLRAAVDGIDGAYFAYPVAPGVVSAAANLASVLREAALSPNLVVMSMAAAATENPSGLGRAHYVAEEVFAWAGLKPTVLRVAALFYENILLLHGSSIRAGGCFANSFGAARVPWISGRDAADLAVAALVNPDRFADSRIAYPPGAELLSHSDIAATISAEIGSPVHYTHIPQQQWEAELAGTAGSVINPGMAQHISAIGAMLSNPSAALPVHPDPRRLAALIGHEPMSFAEFVSQHRNEFLCP</sequence>
<proteinExistence type="predicted"/>
<dbReference type="RefSeq" id="WP_087080639.1">
    <property type="nucleotide sequence ID" value="NZ_CP020809.1"/>
</dbReference>
<reference evidence="2 3" key="1">
    <citation type="submission" date="2017-04" db="EMBL/GenBank/DDBJ databases">
        <title>Whole Genome Sequence of 1,4-Dioxane Degrading Bacterium Mycobacterium dioxanotrophicus PH-06.</title>
        <authorList>
            <person name="He Y."/>
        </authorList>
    </citation>
    <scope>NUCLEOTIDE SEQUENCE [LARGE SCALE GENOMIC DNA]</scope>
    <source>
        <strain evidence="2 3">PH-06</strain>
    </source>
</reference>
<organism evidence="2 3">
    <name type="scientific">Mycobacterium dioxanotrophicus</name>
    <dbReference type="NCBI Taxonomy" id="482462"/>
    <lineage>
        <taxon>Bacteria</taxon>
        <taxon>Bacillati</taxon>
        <taxon>Actinomycetota</taxon>
        <taxon>Actinomycetes</taxon>
        <taxon>Mycobacteriales</taxon>
        <taxon>Mycobacteriaceae</taxon>
        <taxon>Mycobacterium</taxon>
    </lineage>
</organism>
<keyword evidence="3" id="KW-1185">Reference proteome</keyword>
<evidence type="ECO:0000259" key="1">
    <source>
        <dbReference type="Pfam" id="PF05368"/>
    </source>
</evidence>
<dbReference type="InterPro" id="IPR051604">
    <property type="entry name" value="Ergot_Alk_Oxidoreductase"/>
</dbReference>